<dbReference type="PANTHER" id="PTHR44307:SF2">
    <property type="entry name" value="PHOSPHOETHANOLAMINE METHYLTRANSFERASE ISOFORM X1"/>
    <property type="match status" value="1"/>
</dbReference>
<proteinExistence type="predicted"/>
<evidence type="ECO:0000313" key="7">
    <source>
        <dbReference type="Proteomes" id="UP000074108"/>
    </source>
</evidence>
<comment type="caution">
    <text evidence="6">The sequence shown here is derived from an EMBL/GenBank/DDBJ whole genome shotgun (WGS) entry which is preliminary data.</text>
</comment>
<comment type="pathway">
    <text evidence="1">Lipid metabolism.</text>
</comment>
<evidence type="ECO:0000256" key="1">
    <source>
        <dbReference type="ARBA" id="ARBA00005189"/>
    </source>
</evidence>
<dbReference type="SUPFAM" id="SSF53335">
    <property type="entry name" value="S-adenosyl-L-methionine-dependent methyltransferases"/>
    <property type="match status" value="1"/>
</dbReference>
<dbReference type="Gene3D" id="3.40.50.150">
    <property type="entry name" value="Vaccinia Virus protein VP39"/>
    <property type="match status" value="1"/>
</dbReference>
<dbReference type="AlphaFoldDB" id="A0A147K7Z9"/>
<organism evidence="6 7">
    <name type="scientific">Bacillus coahuilensis p1.1.43</name>
    <dbReference type="NCBI Taxonomy" id="1150625"/>
    <lineage>
        <taxon>Bacteria</taxon>
        <taxon>Bacillati</taxon>
        <taxon>Bacillota</taxon>
        <taxon>Bacilli</taxon>
        <taxon>Bacillales</taxon>
        <taxon>Bacillaceae</taxon>
        <taxon>Bacillus</taxon>
    </lineage>
</organism>
<dbReference type="PANTHER" id="PTHR44307">
    <property type="entry name" value="PHOSPHOETHANOLAMINE METHYLTRANSFERASE"/>
    <property type="match status" value="1"/>
</dbReference>
<gene>
    <name evidence="6" type="ORF">Q75_09130</name>
</gene>
<dbReference type="RefSeq" id="WP_059351165.1">
    <property type="nucleotide sequence ID" value="NZ_LDYG01000029.1"/>
</dbReference>
<dbReference type="InterPro" id="IPR013216">
    <property type="entry name" value="Methyltransf_11"/>
</dbReference>
<protein>
    <recommendedName>
        <fullName evidence="5">Methyltransferase type 11 domain-containing protein</fullName>
    </recommendedName>
</protein>
<dbReference type="PATRIC" id="fig|1150625.3.peg.1934"/>
<keyword evidence="3" id="KW-0808">Transferase</keyword>
<reference evidence="6 7" key="1">
    <citation type="journal article" date="2016" name="Front. Microbiol.">
        <title>Microevolution Analysis of Bacillus coahuilensis Unveils Differences in Phosphorus Acquisition Strategies and Their Regulation.</title>
        <authorList>
            <person name="Gomez-Lunar Z."/>
            <person name="Hernandez-Gonzalez I."/>
            <person name="Rodriguez-Torres M.D."/>
            <person name="Souza V."/>
            <person name="Olmedo-Alvarez G."/>
        </authorList>
    </citation>
    <scope>NUCLEOTIDE SEQUENCE [LARGE SCALE GENOMIC DNA]</scope>
    <source>
        <strain evidence="7">p1.1.43</strain>
    </source>
</reference>
<dbReference type="CDD" id="cd02440">
    <property type="entry name" value="AdoMet_MTases"/>
    <property type="match status" value="1"/>
</dbReference>
<dbReference type="EMBL" id="LDYG01000029">
    <property type="protein sequence ID" value="KUP06291.1"/>
    <property type="molecule type" value="Genomic_DNA"/>
</dbReference>
<name>A0A147K7Z9_9BACI</name>
<accession>A0A147K7Z9</accession>
<evidence type="ECO:0000256" key="3">
    <source>
        <dbReference type="ARBA" id="ARBA00022679"/>
    </source>
</evidence>
<evidence type="ECO:0000259" key="5">
    <source>
        <dbReference type="Pfam" id="PF08241"/>
    </source>
</evidence>
<comment type="pathway">
    <text evidence="4">Phospholipid metabolism.</text>
</comment>
<evidence type="ECO:0000256" key="2">
    <source>
        <dbReference type="ARBA" id="ARBA00022603"/>
    </source>
</evidence>
<dbReference type="GO" id="GO:0008757">
    <property type="term" value="F:S-adenosylmethionine-dependent methyltransferase activity"/>
    <property type="evidence" value="ECO:0007669"/>
    <property type="project" value="InterPro"/>
</dbReference>
<keyword evidence="2" id="KW-0489">Methyltransferase</keyword>
<evidence type="ECO:0000313" key="6">
    <source>
        <dbReference type="EMBL" id="KUP06291.1"/>
    </source>
</evidence>
<dbReference type="STRING" id="1150625.Q75_09130"/>
<sequence>MSYLDFLSEFGVSSAHPGGIQGTKALLDQYDFSEGTKVLDAGCGIGSTALFLAQWFDCSVVGIDQHPVMVAKAKRQLIEERELDLSYICSSLYKIPAEESTFDVIIIESVLSFLQAEKALEEFYRVLKKDGVMLINEAIKREELSNEAEHQLVSFYGLTKLRTLKEWRRLFETKGFDVVKSLQIPKVFDEDIEHGIEFQLSENINPELFTYLDQHGPLQAKVKEWMEEKIIVCKKV</sequence>
<dbReference type="Pfam" id="PF08241">
    <property type="entry name" value="Methyltransf_11"/>
    <property type="match status" value="1"/>
</dbReference>
<dbReference type="Proteomes" id="UP000074108">
    <property type="component" value="Unassembled WGS sequence"/>
</dbReference>
<dbReference type="GO" id="GO:0032259">
    <property type="term" value="P:methylation"/>
    <property type="evidence" value="ECO:0007669"/>
    <property type="project" value="UniProtKB-KW"/>
</dbReference>
<evidence type="ECO:0000256" key="4">
    <source>
        <dbReference type="ARBA" id="ARBA00025707"/>
    </source>
</evidence>
<feature type="domain" description="Methyltransferase type 11" evidence="5">
    <location>
        <begin position="39"/>
        <end position="135"/>
    </location>
</feature>
<dbReference type="InterPro" id="IPR029063">
    <property type="entry name" value="SAM-dependent_MTases_sf"/>
</dbReference>
<keyword evidence="7" id="KW-1185">Reference proteome</keyword>